<dbReference type="InterPro" id="IPR050438">
    <property type="entry name" value="LMW_PTPase"/>
</dbReference>
<comment type="caution">
    <text evidence="7">The sequence shown here is derived from an EMBL/GenBank/DDBJ whole genome shotgun (WGS) entry which is preliminary data.</text>
</comment>
<proteinExistence type="inferred from homology"/>
<dbReference type="AlphaFoldDB" id="A0A4R2JNI2"/>
<accession>A0A4R2JNI2</accession>
<feature type="active site" description="Nucleophile" evidence="5">
    <location>
        <position position="7"/>
    </location>
</feature>
<dbReference type="OrthoDB" id="9784339at2"/>
<name>A0A4R2JNI2_9PSEU</name>
<keyword evidence="4" id="KW-0904">Protein phosphatase</keyword>
<dbReference type="EC" id="3.1.3.48" evidence="2"/>
<dbReference type="InterPro" id="IPR036196">
    <property type="entry name" value="Ptyr_pPase_sf"/>
</dbReference>
<dbReference type="EMBL" id="SLWS01000005">
    <property type="protein sequence ID" value="TCO58696.1"/>
    <property type="molecule type" value="Genomic_DNA"/>
</dbReference>
<dbReference type="CDD" id="cd16343">
    <property type="entry name" value="LMWPTP"/>
    <property type="match status" value="1"/>
</dbReference>
<evidence type="ECO:0000256" key="4">
    <source>
        <dbReference type="ARBA" id="ARBA00022912"/>
    </source>
</evidence>
<gene>
    <name evidence="7" type="ORF">EV192_105767</name>
</gene>
<feature type="active site" description="Proton donor" evidence="5">
    <location>
        <position position="119"/>
    </location>
</feature>
<keyword evidence="8" id="KW-1185">Reference proteome</keyword>
<feature type="domain" description="Phosphotyrosine protein phosphatase I" evidence="6">
    <location>
        <begin position="1"/>
        <end position="145"/>
    </location>
</feature>
<evidence type="ECO:0000256" key="2">
    <source>
        <dbReference type="ARBA" id="ARBA00013064"/>
    </source>
</evidence>
<evidence type="ECO:0000259" key="6">
    <source>
        <dbReference type="SMART" id="SM00226"/>
    </source>
</evidence>
<evidence type="ECO:0000313" key="7">
    <source>
        <dbReference type="EMBL" id="TCO58696.1"/>
    </source>
</evidence>
<dbReference type="Gene3D" id="3.40.50.2300">
    <property type="match status" value="1"/>
</dbReference>
<dbReference type="GO" id="GO:0004725">
    <property type="term" value="F:protein tyrosine phosphatase activity"/>
    <property type="evidence" value="ECO:0007669"/>
    <property type="project" value="UniProtKB-EC"/>
</dbReference>
<dbReference type="PRINTS" id="PR00719">
    <property type="entry name" value="LMWPTPASE"/>
</dbReference>
<evidence type="ECO:0000256" key="1">
    <source>
        <dbReference type="ARBA" id="ARBA00011063"/>
    </source>
</evidence>
<dbReference type="SUPFAM" id="SSF52788">
    <property type="entry name" value="Phosphotyrosine protein phosphatases I"/>
    <property type="match status" value="1"/>
</dbReference>
<dbReference type="RefSeq" id="WP_132119618.1">
    <property type="nucleotide sequence ID" value="NZ_SLWS01000005.1"/>
</dbReference>
<organism evidence="7 8">
    <name type="scientific">Actinocrispum wychmicini</name>
    <dbReference type="NCBI Taxonomy" id="1213861"/>
    <lineage>
        <taxon>Bacteria</taxon>
        <taxon>Bacillati</taxon>
        <taxon>Actinomycetota</taxon>
        <taxon>Actinomycetes</taxon>
        <taxon>Pseudonocardiales</taxon>
        <taxon>Pseudonocardiaceae</taxon>
        <taxon>Actinocrispum</taxon>
    </lineage>
</organism>
<protein>
    <recommendedName>
        <fullName evidence="2">protein-tyrosine-phosphatase</fullName>
        <ecNumber evidence="2">3.1.3.48</ecNumber>
    </recommendedName>
</protein>
<dbReference type="InterPro" id="IPR023485">
    <property type="entry name" value="Ptyr_pPase"/>
</dbReference>
<reference evidence="7 8" key="1">
    <citation type="submission" date="2019-03" db="EMBL/GenBank/DDBJ databases">
        <title>Genomic Encyclopedia of Type Strains, Phase IV (KMG-IV): sequencing the most valuable type-strain genomes for metagenomic binning, comparative biology and taxonomic classification.</title>
        <authorList>
            <person name="Goeker M."/>
        </authorList>
    </citation>
    <scope>NUCLEOTIDE SEQUENCE [LARGE SCALE GENOMIC DNA]</scope>
    <source>
        <strain evidence="7 8">DSM 45934</strain>
    </source>
</reference>
<comment type="similarity">
    <text evidence="1">Belongs to the low molecular weight phosphotyrosine protein phosphatase family.</text>
</comment>
<dbReference type="PANTHER" id="PTHR11717:SF7">
    <property type="entry name" value="LOW MOLECULAR WEIGHT PHOSPHOTYROSINE PROTEIN PHOSPHATASE"/>
    <property type="match status" value="1"/>
</dbReference>
<evidence type="ECO:0000313" key="8">
    <source>
        <dbReference type="Proteomes" id="UP000295680"/>
    </source>
</evidence>
<evidence type="ECO:0000256" key="5">
    <source>
        <dbReference type="PIRSR" id="PIRSR617867-1"/>
    </source>
</evidence>
<dbReference type="Proteomes" id="UP000295680">
    <property type="component" value="Unassembled WGS sequence"/>
</dbReference>
<feature type="active site" description="Nucleophile" evidence="5">
    <location>
        <position position="13"/>
    </location>
</feature>
<dbReference type="InterPro" id="IPR017867">
    <property type="entry name" value="Tyr_phospatase_low_mol_wt"/>
</dbReference>
<dbReference type="SMART" id="SM00226">
    <property type="entry name" value="LMWPc"/>
    <property type="match status" value="1"/>
</dbReference>
<dbReference type="PANTHER" id="PTHR11717">
    <property type="entry name" value="LOW MOLECULAR WEIGHT PROTEIN TYROSINE PHOSPHATASE"/>
    <property type="match status" value="1"/>
</dbReference>
<evidence type="ECO:0000256" key="3">
    <source>
        <dbReference type="ARBA" id="ARBA00022801"/>
    </source>
</evidence>
<dbReference type="Pfam" id="PF01451">
    <property type="entry name" value="LMWPc"/>
    <property type="match status" value="1"/>
</dbReference>
<sequence>MRLAFICTGNICRSPIAALVVGEHLRRAGLDDVEVTSAGTGAWHVGEPADSRAQKVLLDHGYPAEHMAAQVGPEHLAADLLLAMDTGHYRALRGMTDPDKVRMFRSFDPDAGTDLNVPDPYYDGVDDFEVVLRMIEAATPGLIQWVRENL</sequence>
<keyword evidence="3" id="KW-0378">Hydrolase</keyword>